<protein>
    <submittedName>
        <fullName evidence="2">Uncharacterized protein</fullName>
    </submittedName>
</protein>
<feature type="region of interest" description="Disordered" evidence="1">
    <location>
        <begin position="29"/>
        <end position="77"/>
    </location>
</feature>
<keyword evidence="3" id="KW-1185">Reference proteome</keyword>
<dbReference type="Gene3D" id="1.20.5.4770">
    <property type="match status" value="1"/>
</dbReference>
<dbReference type="AlphaFoldDB" id="A0A8B9NBZ1"/>
<accession>A0A8B9NBZ1</accession>
<feature type="compositionally biased region" description="Polar residues" evidence="1">
    <location>
        <begin position="29"/>
        <end position="63"/>
    </location>
</feature>
<dbReference type="Ensembl" id="ENSANIT00000022383.1">
    <property type="protein sequence ID" value="ENSANIP00000021667.1"/>
    <property type="gene ID" value="ENSANIG00000014684.1"/>
</dbReference>
<evidence type="ECO:0000256" key="1">
    <source>
        <dbReference type="SAM" id="MobiDB-lite"/>
    </source>
</evidence>
<organism evidence="2 3">
    <name type="scientific">Accipiter nisus</name>
    <name type="common">Eurasian sparrowhawk</name>
    <dbReference type="NCBI Taxonomy" id="211598"/>
    <lineage>
        <taxon>Eukaryota</taxon>
        <taxon>Metazoa</taxon>
        <taxon>Chordata</taxon>
        <taxon>Craniata</taxon>
        <taxon>Vertebrata</taxon>
        <taxon>Euteleostomi</taxon>
        <taxon>Archelosauria</taxon>
        <taxon>Archosauria</taxon>
        <taxon>Dinosauria</taxon>
        <taxon>Saurischia</taxon>
        <taxon>Theropoda</taxon>
        <taxon>Coelurosauria</taxon>
        <taxon>Aves</taxon>
        <taxon>Neognathae</taxon>
        <taxon>Neoaves</taxon>
        <taxon>Telluraves</taxon>
        <taxon>Accipitrimorphae</taxon>
        <taxon>Accipitriformes</taxon>
        <taxon>Accipitridae</taxon>
        <taxon>Accipitrinae</taxon>
        <taxon>Accipiter</taxon>
    </lineage>
</organism>
<evidence type="ECO:0000313" key="3">
    <source>
        <dbReference type="Proteomes" id="UP000694541"/>
    </source>
</evidence>
<reference evidence="2" key="1">
    <citation type="submission" date="2025-08" db="UniProtKB">
        <authorList>
            <consortium name="Ensembl"/>
        </authorList>
    </citation>
    <scope>IDENTIFICATION</scope>
</reference>
<sequence length="185" mass="20314">MTQETNQTPGPMLTNGMCSVCYKEHLQRQQNSGRISPMGTASGSNSPTSDSASVQRSDTSLNNCEGAAGSTSEKSRNVPVAALPVTQQMTEMSISREEKVAPKTEAEPVLCSSESWKRTSASHNRVLRCVFNVSKKKKRKKKTPVRVVLAPKPSFLKVRHSKIAFGQGVRFLSQNVEFSMYYLAV</sequence>
<reference evidence="2" key="2">
    <citation type="submission" date="2025-09" db="UniProtKB">
        <authorList>
            <consortium name="Ensembl"/>
        </authorList>
    </citation>
    <scope>IDENTIFICATION</scope>
</reference>
<dbReference type="Proteomes" id="UP000694541">
    <property type="component" value="Unplaced"/>
</dbReference>
<evidence type="ECO:0000313" key="2">
    <source>
        <dbReference type="Ensembl" id="ENSANIP00000021667.1"/>
    </source>
</evidence>
<name>A0A8B9NBZ1_9AVES</name>
<proteinExistence type="predicted"/>